<dbReference type="AlphaFoldDB" id="A0A4Y2RPJ0"/>
<proteinExistence type="predicted"/>
<gene>
    <name evidence="1" type="ORF">AVEN_73121_1</name>
</gene>
<dbReference type="Proteomes" id="UP000499080">
    <property type="component" value="Unassembled WGS sequence"/>
</dbReference>
<sequence>MDSPSTNLAEISTSRLFKPAIAIGNIVIGKTPNSLVRNYKDSINTEEKTGQPPHAGNKKLKTMLSTTIWEMDSPSTNLAEISTSRLFKPAIAIGNIVIGKKVKNYAIYYYLGDG</sequence>
<reference evidence="1 2" key="1">
    <citation type="journal article" date="2019" name="Sci. Rep.">
        <title>Orb-weaving spider Araneus ventricosus genome elucidates the spidroin gene catalogue.</title>
        <authorList>
            <person name="Kono N."/>
            <person name="Nakamura H."/>
            <person name="Ohtoshi R."/>
            <person name="Moran D.A.P."/>
            <person name="Shinohara A."/>
            <person name="Yoshida Y."/>
            <person name="Fujiwara M."/>
            <person name="Mori M."/>
            <person name="Tomita M."/>
            <person name="Arakawa K."/>
        </authorList>
    </citation>
    <scope>NUCLEOTIDE SEQUENCE [LARGE SCALE GENOMIC DNA]</scope>
</reference>
<name>A0A4Y2RPJ0_ARAVE</name>
<evidence type="ECO:0000313" key="2">
    <source>
        <dbReference type="Proteomes" id="UP000499080"/>
    </source>
</evidence>
<accession>A0A4Y2RPJ0</accession>
<keyword evidence="2" id="KW-1185">Reference proteome</keyword>
<evidence type="ECO:0000313" key="1">
    <source>
        <dbReference type="EMBL" id="GBN77717.1"/>
    </source>
</evidence>
<comment type="caution">
    <text evidence="1">The sequence shown here is derived from an EMBL/GenBank/DDBJ whole genome shotgun (WGS) entry which is preliminary data.</text>
</comment>
<organism evidence="1 2">
    <name type="scientific">Araneus ventricosus</name>
    <name type="common">Orbweaver spider</name>
    <name type="synonym">Epeira ventricosa</name>
    <dbReference type="NCBI Taxonomy" id="182803"/>
    <lineage>
        <taxon>Eukaryota</taxon>
        <taxon>Metazoa</taxon>
        <taxon>Ecdysozoa</taxon>
        <taxon>Arthropoda</taxon>
        <taxon>Chelicerata</taxon>
        <taxon>Arachnida</taxon>
        <taxon>Araneae</taxon>
        <taxon>Araneomorphae</taxon>
        <taxon>Entelegynae</taxon>
        <taxon>Araneoidea</taxon>
        <taxon>Araneidae</taxon>
        <taxon>Araneus</taxon>
    </lineage>
</organism>
<protein>
    <submittedName>
        <fullName evidence="1">Uncharacterized protein</fullName>
    </submittedName>
</protein>
<dbReference type="EMBL" id="BGPR01017925">
    <property type="protein sequence ID" value="GBN77717.1"/>
    <property type="molecule type" value="Genomic_DNA"/>
</dbReference>